<dbReference type="OrthoDB" id="676287at2"/>
<dbReference type="EMBL" id="FRBL01000002">
    <property type="protein sequence ID" value="SHL09184.1"/>
    <property type="molecule type" value="Genomic_DNA"/>
</dbReference>
<dbReference type="STRING" id="1419482.SAMN05444266_10213"/>
<proteinExistence type="predicted"/>
<dbReference type="Proteomes" id="UP000184420">
    <property type="component" value="Unassembled WGS sequence"/>
</dbReference>
<evidence type="ECO:0000313" key="2">
    <source>
        <dbReference type="Proteomes" id="UP000184420"/>
    </source>
</evidence>
<dbReference type="RefSeq" id="WP_073078559.1">
    <property type="nucleotide sequence ID" value="NZ_FRBL01000002.1"/>
</dbReference>
<keyword evidence="2" id="KW-1185">Reference proteome</keyword>
<dbReference type="AlphaFoldDB" id="A0A1M6XTA7"/>
<name>A0A1M6XTA7_9BACT</name>
<protein>
    <submittedName>
        <fullName evidence="1">Uncharacterized protein</fullName>
    </submittedName>
</protein>
<organism evidence="1 2">
    <name type="scientific">Chitinophaga jiangningensis</name>
    <dbReference type="NCBI Taxonomy" id="1419482"/>
    <lineage>
        <taxon>Bacteria</taxon>
        <taxon>Pseudomonadati</taxon>
        <taxon>Bacteroidota</taxon>
        <taxon>Chitinophagia</taxon>
        <taxon>Chitinophagales</taxon>
        <taxon>Chitinophagaceae</taxon>
        <taxon>Chitinophaga</taxon>
    </lineage>
</organism>
<evidence type="ECO:0000313" key="1">
    <source>
        <dbReference type="EMBL" id="SHL09184.1"/>
    </source>
</evidence>
<sequence length="126" mass="14738">MRVAIFFACLSFFLFKGDDRAYAASHLHSFWSVTLKNLQHKQLTKLNASIIQDTSLEEEEKLMMTDDVESDSCSTFLARKYRIIACFYLSLASFFTERDLHKCYHTPPPDWGELSNIYITQRVLRI</sequence>
<gene>
    <name evidence="1" type="ORF">SAMN05444266_10213</name>
</gene>
<accession>A0A1M6XTA7</accession>
<reference evidence="1 2" key="1">
    <citation type="submission" date="2016-11" db="EMBL/GenBank/DDBJ databases">
        <authorList>
            <person name="Jaros S."/>
            <person name="Januszkiewicz K."/>
            <person name="Wedrychowicz H."/>
        </authorList>
    </citation>
    <scope>NUCLEOTIDE SEQUENCE [LARGE SCALE GENOMIC DNA]</scope>
    <source>
        <strain evidence="1 2">DSM 27406</strain>
    </source>
</reference>